<feature type="transmembrane region" description="Helical" evidence="1">
    <location>
        <begin position="20"/>
        <end position="39"/>
    </location>
</feature>
<keyword evidence="1" id="KW-1133">Transmembrane helix</keyword>
<organism evidence="2 3">
    <name type="scientific">Lactobacillus helveticus</name>
    <name type="common">Lactobacillus suntoryeus</name>
    <dbReference type="NCBI Taxonomy" id="1587"/>
    <lineage>
        <taxon>Bacteria</taxon>
        <taxon>Bacillati</taxon>
        <taxon>Bacillota</taxon>
        <taxon>Bacilli</taxon>
        <taxon>Lactobacillales</taxon>
        <taxon>Lactobacillaceae</taxon>
        <taxon>Lactobacillus</taxon>
    </lineage>
</organism>
<dbReference type="EMBL" id="CP015496">
    <property type="protein sequence ID" value="AUI74562.1"/>
    <property type="molecule type" value="Genomic_DNA"/>
</dbReference>
<evidence type="ECO:0000313" key="3">
    <source>
        <dbReference type="Proteomes" id="UP000234562"/>
    </source>
</evidence>
<evidence type="ECO:0000313" key="2">
    <source>
        <dbReference type="EMBL" id="AUI74562.1"/>
    </source>
</evidence>
<dbReference type="RefSeq" id="WP_101853895.1">
    <property type="nucleotide sequence ID" value="NZ_CP015496.1"/>
</dbReference>
<dbReference type="AlphaFoldDB" id="A0AAU8XUZ4"/>
<feature type="transmembrane region" description="Helical" evidence="1">
    <location>
        <begin position="51"/>
        <end position="68"/>
    </location>
</feature>
<dbReference type="Proteomes" id="UP000234562">
    <property type="component" value="Chromosome"/>
</dbReference>
<evidence type="ECO:0000256" key="1">
    <source>
        <dbReference type="SAM" id="Phobius"/>
    </source>
</evidence>
<reference evidence="3" key="1">
    <citation type="submission" date="2016-05" db="EMBL/GenBank/DDBJ databases">
        <title>Genome sequence of Lactobacillus helveticus FAM8105.</title>
        <authorList>
            <person name="Ahrens C."/>
            <person name="Schmid M."/>
        </authorList>
    </citation>
    <scope>NUCLEOTIDE SEQUENCE [LARGE SCALE GENOMIC DNA]</scope>
    <source>
        <strain evidence="3">FAM8105</strain>
    </source>
</reference>
<keyword evidence="1" id="KW-0472">Membrane</keyword>
<accession>A0AAU8XUZ4</accession>
<gene>
    <name evidence="2" type="ORF">Lh8105_07150</name>
</gene>
<keyword evidence="1" id="KW-0812">Transmembrane</keyword>
<name>A0AAU8XUZ4_LACHE</name>
<protein>
    <submittedName>
        <fullName evidence="2">Uncharacterized protein</fullName>
    </submittedName>
</protein>
<proteinExistence type="predicted"/>
<sequence length="246" mass="28227">MNYFKKVWQAAGSLKLVQYFTGATIIWTVLLIVMIFGMFSETIKNDFSLEILLIEIFLTFIILIFWYVCARFNPFCFESFKIHFKNDLKQAVQNSKAVYRNEKAKGPITTEEKIDPLGGDYTGSYTGAGGTYLKNVGSKENPEYAGPTVVHGKINLNYNWTSNTESSFDVVSRAFSEGLEEGLIRLTETFLVKPCSSFMFWPLSCIVGWFTIGKYVEQYSLQEYKEQINKNNTTSRFEKLSNFLCK</sequence>